<dbReference type="RefSeq" id="WP_358355592.1">
    <property type="nucleotide sequence ID" value="NZ_JBEZFP010000047.1"/>
</dbReference>
<sequence length="53" mass="5118">MSAQRFLAAFLLAAAVAAFGSAAIACGEDAAPGEGGGASHHRVAPGVPSGYLF</sequence>
<proteinExistence type="predicted"/>
<keyword evidence="4" id="KW-1185">Reference proteome</keyword>
<organism evidence="3 4">
    <name type="scientific">Streptodolium elevatio</name>
    <dbReference type="NCBI Taxonomy" id="3157996"/>
    <lineage>
        <taxon>Bacteria</taxon>
        <taxon>Bacillati</taxon>
        <taxon>Actinomycetota</taxon>
        <taxon>Actinomycetes</taxon>
        <taxon>Kitasatosporales</taxon>
        <taxon>Streptomycetaceae</taxon>
        <taxon>Streptodolium</taxon>
    </lineage>
</organism>
<dbReference type="Proteomes" id="UP001551482">
    <property type="component" value="Unassembled WGS sequence"/>
</dbReference>
<comment type="caution">
    <text evidence="3">The sequence shown here is derived from an EMBL/GenBank/DDBJ whole genome shotgun (WGS) entry which is preliminary data.</text>
</comment>
<dbReference type="EMBL" id="JBEZFP010000047">
    <property type="protein sequence ID" value="MEU8135666.1"/>
    <property type="molecule type" value="Genomic_DNA"/>
</dbReference>
<gene>
    <name evidence="3" type="ORF">AB0C36_19365</name>
</gene>
<feature type="signal peptide" evidence="2">
    <location>
        <begin position="1"/>
        <end position="25"/>
    </location>
</feature>
<evidence type="ECO:0000313" key="4">
    <source>
        <dbReference type="Proteomes" id="UP001551482"/>
    </source>
</evidence>
<dbReference type="PROSITE" id="PS51257">
    <property type="entry name" value="PROKAR_LIPOPROTEIN"/>
    <property type="match status" value="1"/>
</dbReference>
<keyword evidence="2" id="KW-0732">Signal</keyword>
<evidence type="ECO:0000256" key="2">
    <source>
        <dbReference type="SAM" id="SignalP"/>
    </source>
</evidence>
<evidence type="ECO:0000256" key="1">
    <source>
        <dbReference type="SAM" id="MobiDB-lite"/>
    </source>
</evidence>
<feature type="region of interest" description="Disordered" evidence="1">
    <location>
        <begin position="31"/>
        <end position="53"/>
    </location>
</feature>
<accession>A0ABV3DJ08</accession>
<protein>
    <recommendedName>
        <fullName evidence="5">Lipoprotein</fullName>
    </recommendedName>
</protein>
<feature type="chain" id="PRO_5045217658" description="Lipoprotein" evidence="2">
    <location>
        <begin position="26"/>
        <end position="53"/>
    </location>
</feature>
<evidence type="ECO:0000313" key="3">
    <source>
        <dbReference type="EMBL" id="MEU8135666.1"/>
    </source>
</evidence>
<evidence type="ECO:0008006" key="5">
    <source>
        <dbReference type="Google" id="ProtNLM"/>
    </source>
</evidence>
<name>A0ABV3DJ08_9ACTN</name>
<reference evidence="3 4" key="1">
    <citation type="submission" date="2024-06" db="EMBL/GenBank/DDBJ databases">
        <title>The Natural Products Discovery Center: Release of the First 8490 Sequenced Strains for Exploring Actinobacteria Biosynthetic Diversity.</title>
        <authorList>
            <person name="Kalkreuter E."/>
            <person name="Kautsar S.A."/>
            <person name="Yang D."/>
            <person name="Bader C.D."/>
            <person name="Teijaro C.N."/>
            <person name="Fluegel L."/>
            <person name="Davis C.M."/>
            <person name="Simpson J.R."/>
            <person name="Lauterbach L."/>
            <person name="Steele A.D."/>
            <person name="Gui C."/>
            <person name="Meng S."/>
            <person name="Li G."/>
            <person name="Viehrig K."/>
            <person name="Ye F."/>
            <person name="Su P."/>
            <person name="Kiefer A.F."/>
            <person name="Nichols A."/>
            <person name="Cepeda A.J."/>
            <person name="Yan W."/>
            <person name="Fan B."/>
            <person name="Jiang Y."/>
            <person name="Adhikari A."/>
            <person name="Zheng C.-J."/>
            <person name="Schuster L."/>
            <person name="Cowan T.M."/>
            <person name="Smanski M.J."/>
            <person name="Chevrette M.G."/>
            <person name="De Carvalho L.P.S."/>
            <person name="Shen B."/>
        </authorList>
    </citation>
    <scope>NUCLEOTIDE SEQUENCE [LARGE SCALE GENOMIC DNA]</scope>
    <source>
        <strain evidence="3 4">NPDC048946</strain>
    </source>
</reference>